<keyword evidence="1" id="KW-0175">Coiled coil</keyword>
<proteinExistence type="predicted"/>
<organism evidence="2 3">
    <name type="scientific">Isobaculum melis</name>
    <dbReference type="NCBI Taxonomy" id="142588"/>
    <lineage>
        <taxon>Bacteria</taxon>
        <taxon>Bacillati</taxon>
        <taxon>Bacillota</taxon>
        <taxon>Bacilli</taxon>
        <taxon>Lactobacillales</taxon>
        <taxon>Carnobacteriaceae</taxon>
        <taxon>Isobaculum</taxon>
    </lineage>
</organism>
<accession>A0A1H9QGR0</accession>
<name>A0A1H9QGR0_9LACT</name>
<keyword evidence="3" id="KW-1185">Reference proteome</keyword>
<dbReference type="STRING" id="142588.SAMN04488559_10262"/>
<dbReference type="Proteomes" id="UP000198948">
    <property type="component" value="Unassembled WGS sequence"/>
</dbReference>
<evidence type="ECO:0000313" key="3">
    <source>
        <dbReference type="Proteomes" id="UP000198948"/>
    </source>
</evidence>
<dbReference type="AlphaFoldDB" id="A0A1H9QGR0"/>
<evidence type="ECO:0000256" key="1">
    <source>
        <dbReference type="SAM" id="Coils"/>
    </source>
</evidence>
<dbReference type="EMBL" id="FOHA01000002">
    <property type="protein sequence ID" value="SER59618.1"/>
    <property type="molecule type" value="Genomic_DNA"/>
</dbReference>
<gene>
    <name evidence="2" type="ORF">SAMN04488559_10262</name>
</gene>
<evidence type="ECO:0000313" key="2">
    <source>
        <dbReference type="EMBL" id="SER59618.1"/>
    </source>
</evidence>
<feature type="coiled-coil region" evidence="1">
    <location>
        <begin position="49"/>
        <end position="83"/>
    </location>
</feature>
<protein>
    <submittedName>
        <fullName evidence="2">Uncharacterized protein</fullName>
    </submittedName>
</protein>
<sequence>MKRDIQINYGIIDDICTKLYQYKDSLELDKYSIESIQHNISTHNSGKGIIALEAEKALLVRQINKQQEEVTDLFNLFSQYKEEMNRHIQPLQLHGMTRVSRNDMYWNLFTLEDKHNLNIKSLTIDKFEIDWGGLITLDKDEAEKERYNARQMDEIKTSCMPSYQKKLNEIVDGMKAIHENHVIPYEDTDDDFASQARKLQDKYGSRDEKKAYVSKKVKSAPIKALDGASEWVTKTVTSTAESAVNLTGSVTDVILAKRFGYHPHPFSTQTVDGTVNGLKMIYHNPFIIIEGIAQDTSDIYEHKGPEYLIGVLGIQAYLAWSMNKLNKSSKTKKISGLIR</sequence>
<reference evidence="2 3" key="1">
    <citation type="submission" date="2016-10" db="EMBL/GenBank/DDBJ databases">
        <authorList>
            <person name="de Groot N.N."/>
        </authorList>
    </citation>
    <scope>NUCLEOTIDE SEQUENCE [LARGE SCALE GENOMIC DNA]</scope>
    <source>
        <strain evidence="2 3">DSM 13760</strain>
    </source>
</reference>
<dbReference type="RefSeq" id="WP_092649824.1">
    <property type="nucleotide sequence ID" value="NZ_FOHA01000002.1"/>
</dbReference>
<dbReference type="OrthoDB" id="1074132at2"/>